<keyword evidence="4" id="KW-0349">Heme</keyword>
<dbReference type="InterPro" id="IPR000898">
    <property type="entry name" value="Indolamine_dOase"/>
</dbReference>
<evidence type="ECO:0000256" key="2">
    <source>
        <dbReference type="ARBA" id="ARBA00022723"/>
    </source>
</evidence>
<organism evidence="5 6">
    <name type="scientific">Tetrapyrgos nigripes</name>
    <dbReference type="NCBI Taxonomy" id="182062"/>
    <lineage>
        <taxon>Eukaryota</taxon>
        <taxon>Fungi</taxon>
        <taxon>Dikarya</taxon>
        <taxon>Basidiomycota</taxon>
        <taxon>Agaricomycotina</taxon>
        <taxon>Agaricomycetes</taxon>
        <taxon>Agaricomycetidae</taxon>
        <taxon>Agaricales</taxon>
        <taxon>Marasmiineae</taxon>
        <taxon>Marasmiaceae</taxon>
        <taxon>Tetrapyrgos</taxon>
    </lineage>
</organism>
<evidence type="ECO:0000256" key="3">
    <source>
        <dbReference type="ARBA" id="ARBA00023004"/>
    </source>
</evidence>
<gene>
    <name evidence="5" type="ORF">D9758_001529</name>
</gene>
<proteinExistence type="inferred from homology"/>
<dbReference type="GO" id="GO:0020037">
    <property type="term" value="F:heme binding"/>
    <property type="evidence" value="ECO:0007669"/>
    <property type="project" value="InterPro"/>
</dbReference>
<evidence type="ECO:0000256" key="1">
    <source>
        <dbReference type="ARBA" id="ARBA00007119"/>
    </source>
</evidence>
<dbReference type="Gene3D" id="1.20.58.480">
    <property type="match status" value="1"/>
</dbReference>
<dbReference type="GO" id="GO:0033754">
    <property type="term" value="F:indoleamine 2,3-dioxygenase activity"/>
    <property type="evidence" value="ECO:0007669"/>
    <property type="project" value="TreeGrafter"/>
</dbReference>
<dbReference type="PANTHER" id="PTHR28657:SF5">
    <property type="entry name" value="INDOLEAMINE 2,3-DIOXYGENASE"/>
    <property type="match status" value="1"/>
</dbReference>
<evidence type="ECO:0000313" key="6">
    <source>
        <dbReference type="Proteomes" id="UP000559256"/>
    </source>
</evidence>
<dbReference type="OrthoDB" id="540174at2759"/>
<keyword evidence="2 4" id="KW-0479">Metal-binding</keyword>
<protein>
    <submittedName>
        <fullName evidence="5">Uncharacterized protein</fullName>
    </submittedName>
</protein>
<dbReference type="EMBL" id="JAACJM010000004">
    <property type="protein sequence ID" value="KAF5372976.1"/>
    <property type="molecule type" value="Genomic_DNA"/>
</dbReference>
<accession>A0A8H5GX98</accession>
<keyword evidence="6" id="KW-1185">Reference proteome</keyword>
<name>A0A8H5GX98_9AGAR</name>
<evidence type="ECO:0000256" key="4">
    <source>
        <dbReference type="PIRSR" id="PIRSR600898-1"/>
    </source>
</evidence>
<sequence length="112" mass="12442">MPGKHQQFLEHLDRIPHSICKLAPTTPALREPYNSAVMAMKKLRDLHMRIVYLYIINMSKTSCPGYSCPAQAMLKSLEEDQQSVRESIRGTGGTSLVALLKAGRDATTQAKV</sequence>
<dbReference type="SUPFAM" id="SSF140959">
    <property type="entry name" value="Indolic compounds 2,3-dioxygenase-like"/>
    <property type="match status" value="1"/>
</dbReference>
<dbReference type="InterPro" id="IPR037217">
    <property type="entry name" value="Trp/Indoleamine_2_3_dOase-like"/>
</dbReference>
<feature type="binding site" description="proximal binding residue" evidence="4">
    <location>
        <position position="47"/>
    </location>
    <ligand>
        <name>heme b</name>
        <dbReference type="ChEBI" id="CHEBI:60344"/>
    </ligand>
    <ligandPart>
        <name>Fe</name>
        <dbReference type="ChEBI" id="CHEBI:18248"/>
    </ligandPart>
</feature>
<keyword evidence="3 4" id="KW-0408">Iron</keyword>
<dbReference type="GO" id="GO:0005737">
    <property type="term" value="C:cytoplasm"/>
    <property type="evidence" value="ECO:0007669"/>
    <property type="project" value="TreeGrafter"/>
</dbReference>
<dbReference type="Proteomes" id="UP000559256">
    <property type="component" value="Unassembled WGS sequence"/>
</dbReference>
<dbReference type="PANTHER" id="PTHR28657">
    <property type="entry name" value="INDOLEAMINE 2,3-DIOXYGENASE"/>
    <property type="match status" value="1"/>
</dbReference>
<reference evidence="5 6" key="1">
    <citation type="journal article" date="2020" name="ISME J.">
        <title>Uncovering the hidden diversity of litter-decomposition mechanisms in mushroom-forming fungi.</title>
        <authorList>
            <person name="Floudas D."/>
            <person name="Bentzer J."/>
            <person name="Ahren D."/>
            <person name="Johansson T."/>
            <person name="Persson P."/>
            <person name="Tunlid A."/>
        </authorList>
    </citation>
    <scope>NUCLEOTIDE SEQUENCE [LARGE SCALE GENOMIC DNA]</scope>
    <source>
        <strain evidence="5 6">CBS 291.85</strain>
    </source>
</reference>
<dbReference type="GO" id="GO:0034354">
    <property type="term" value="P:'de novo' NAD+ biosynthetic process from L-tryptophan"/>
    <property type="evidence" value="ECO:0007669"/>
    <property type="project" value="TreeGrafter"/>
</dbReference>
<comment type="caution">
    <text evidence="5">The sequence shown here is derived from an EMBL/GenBank/DDBJ whole genome shotgun (WGS) entry which is preliminary data.</text>
</comment>
<comment type="similarity">
    <text evidence="1">Belongs to the indoleamine 2,3-dioxygenase family.</text>
</comment>
<evidence type="ECO:0000313" key="5">
    <source>
        <dbReference type="EMBL" id="KAF5372976.1"/>
    </source>
</evidence>
<dbReference type="AlphaFoldDB" id="A0A8H5GX98"/>
<dbReference type="GO" id="GO:0019441">
    <property type="term" value="P:L-tryptophan catabolic process to kynurenine"/>
    <property type="evidence" value="ECO:0007669"/>
    <property type="project" value="InterPro"/>
</dbReference>
<dbReference type="GO" id="GO:0046872">
    <property type="term" value="F:metal ion binding"/>
    <property type="evidence" value="ECO:0007669"/>
    <property type="project" value="UniProtKB-KW"/>
</dbReference>
<dbReference type="Pfam" id="PF01231">
    <property type="entry name" value="IDO"/>
    <property type="match status" value="1"/>
</dbReference>